<dbReference type="EMBL" id="FO082056">
    <property type="protein sequence ID" value="CCE78885.1"/>
    <property type="molecule type" value="Genomic_DNA"/>
</dbReference>
<keyword evidence="8" id="KW-1185">Reference proteome</keyword>
<feature type="region of interest" description="Disordered" evidence="5">
    <location>
        <begin position="93"/>
        <end position="115"/>
    </location>
</feature>
<evidence type="ECO:0000256" key="5">
    <source>
        <dbReference type="SAM" id="MobiDB-lite"/>
    </source>
</evidence>
<gene>
    <name evidence="7" type="primary">Piso0_000919</name>
    <name evidence="7" type="ORF">GNLVRS01_PISO0D06977g</name>
</gene>
<dbReference type="AlphaFoldDB" id="G8YQF0"/>
<dbReference type="Proteomes" id="UP000005222">
    <property type="component" value="Chromosome D"/>
</dbReference>
<dbReference type="SMART" id="SM01155">
    <property type="entry name" value="DUF1713"/>
    <property type="match status" value="1"/>
</dbReference>
<organism evidence="7 8">
    <name type="scientific">Pichia sorbitophila (strain ATCC MYA-4447 / BCRC 22081 / CBS 7064 / NBRC 10061 / NRRL Y-12695)</name>
    <name type="common">Hybrid yeast</name>
    <dbReference type="NCBI Taxonomy" id="559304"/>
    <lineage>
        <taxon>Eukaryota</taxon>
        <taxon>Fungi</taxon>
        <taxon>Dikarya</taxon>
        <taxon>Ascomycota</taxon>
        <taxon>Saccharomycotina</taxon>
        <taxon>Pichiomycetes</taxon>
        <taxon>Debaryomycetaceae</taxon>
        <taxon>Millerozyma</taxon>
    </lineage>
</organism>
<feature type="domain" description="Ribosomal protein mS38 C-terminal" evidence="6">
    <location>
        <begin position="81"/>
        <end position="114"/>
    </location>
</feature>
<name>G8YQF0_PICSO</name>
<dbReference type="PANTHER" id="PTHR32035">
    <property type="entry name" value="AURORA KINASE A-INTERACTING PROTEIN"/>
    <property type="match status" value="1"/>
</dbReference>
<evidence type="ECO:0000313" key="7">
    <source>
        <dbReference type="EMBL" id="CCE78885.1"/>
    </source>
</evidence>
<dbReference type="STRING" id="559304.G8YQF0"/>
<evidence type="ECO:0000256" key="3">
    <source>
        <dbReference type="ARBA" id="ARBA00035647"/>
    </source>
</evidence>
<evidence type="ECO:0000256" key="4">
    <source>
        <dbReference type="ARBA" id="ARBA00035682"/>
    </source>
</evidence>
<dbReference type="Pfam" id="PF08213">
    <property type="entry name" value="COX24_C"/>
    <property type="match status" value="1"/>
</dbReference>
<dbReference type="eggNOG" id="ENOG502SE4R">
    <property type="taxonomic scope" value="Eukaryota"/>
</dbReference>
<dbReference type="PANTHER" id="PTHR32035:SF3">
    <property type="entry name" value="SMALL RIBOSOMAL SUBUNIT PROTEIN MS38"/>
    <property type="match status" value="1"/>
</dbReference>
<keyword evidence="2" id="KW-0496">Mitochondrion</keyword>
<evidence type="ECO:0000256" key="2">
    <source>
        <dbReference type="ARBA" id="ARBA00023128"/>
    </source>
</evidence>
<evidence type="ECO:0000259" key="6">
    <source>
        <dbReference type="SMART" id="SM01155"/>
    </source>
</evidence>
<comment type="similarity">
    <text evidence="3">Belongs to the mitochondrion-specific ribosomal protein mS38 family.</text>
</comment>
<evidence type="ECO:0000313" key="8">
    <source>
        <dbReference type="Proteomes" id="UP000005222"/>
    </source>
</evidence>
<protein>
    <recommendedName>
        <fullName evidence="4">Small ribosomal subunit protein mS38</fullName>
    </recommendedName>
</protein>
<reference evidence="7 8" key="1">
    <citation type="journal article" date="2012" name="G3 (Bethesda)">
        <title>Pichia sorbitophila, an interspecies yeast hybrid reveals early steps of genome resolution following polyploidization.</title>
        <authorList>
            <person name="Leh Louis V."/>
            <person name="Despons L."/>
            <person name="Friedrich A."/>
            <person name="Martin T."/>
            <person name="Durrens P."/>
            <person name="Casaregola S."/>
            <person name="Neuveglise C."/>
            <person name="Fairhead C."/>
            <person name="Marck C."/>
            <person name="Cruz J.A."/>
            <person name="Straub M.L."/>
            <person name="Kugler V."/>
            <person name="Sacerdot C."/>
            <person name="Uzunov Z."/>
            <person name="Thierry A."/>
            <person name="Weiss S."/>
            <person name="Bleykasten C."/>
            <person name="De Montigny J."/>
            <person name="Jacques N."/>
            <person name="Jung P."/>
            <person name="Lemaire M."/>
            <person name="Mallet S."/>
            <person name="Morel G."/>
            <person name="Richard G.F."/>
            <person name="Sarkar A."/>
            <person name="Savel G."/>
            <person name="Schacherer J."/>
            <person name="Seret M.L."/>
            <person name="Talla E."/>
            <person name="Samson G."/>
            <person name="Jubin C."/>
            <person name="Poulain J."/>
            <person name="Vacherie B."/>
            <person name="Barbe V."/>
            <person name="Pelletier E."/>
            <person name="Sherman D.J."/>
            <person name="Westhof E."/>
            <person name="Weissenbach J."/>
            <person name="Baret P.V."/>
            <person name="Wincker P."/>
            <person name="Gaillardin C."/>
            <person name="Dujon B."/>
            <person name="Souciet J.L."/>
        </authorList>
    </citation>
    <scope>NUCLEOTIDE SEQUENCE [LARGE SCALE GENOMIC DNA]</scope>
    <source>
        <strain evidence="8">ATCC MYA-4447 / BCRC 22081 / CBS 7064 / NBRC 10061 / NRRL Y-12695</strain>
    </source>
</reference>
<evidence type="ECO:0000256" key="1">
    <source>
        <dbReference type="ARBA" id="ARBA00004173"/>
    </source>
</evidence>
<sequence length="115" mass="13151">MLRAFGLGTCIGKASYRLLSLSYRPKGNPIPGIGIHKSVLMQQPITPSILNVIQKPHGSIMEYPQALNFEEEVGRADATIHLDSVLRKRRLKMKKHKLRKRRKEQRALKKRLGKI</sequence>
<dbReference type="HOGENOM" id="CLU_2109889_0_0_1"/>
<proteinExistence type="inferred from homology"/>
<dbReference type="InParanoid" id="G8YQF0"/>
<dbReference type="GO" id="GO:0005739">
    <property type="term" value="C:mitochondrion"/>
    <property type="evidence" value="ECO:0007669"/>
    <property type="project" value="UniProtKB-SubCell"/>
</dbReference>
<dbReference type="InterPro" id="IPR013177">
    <property type="entry name" value="Ribosomal_mS38_C"/>
</dbReference>
<comment type="subcellular location">
    <subcellularLocation>
        <location evidence="1">Mitochondrion</location>
    </subcellularLocation>
</comment>
<accession>G8YQF0</accession>